<name>A0ABX5IEJ4_9STAP</name>
<evidence type="ECO:0000313" key="2">
    <source>
        <dbReference type="EMBL" id="PTH18467.1"/>
    </source>
</evidence>
<dbReference type="Pfam" id="PF13185">
    <property type="entry name" value="GAF_2"/>
    <property type="match status" value="1"/>
</dbReference>
<accession>A0ABX5IEJ4</accession>
<gene>
    <name evidence="2" type="ORF">BU607_04830</name>
</gene>
<sequence>MLPVPYVETRTLQNDLEQLRIAEGFDFAAIATPELFRPSAPIKWQFVSGNTNERYKLIILKKGRGLAGNVMKTGKRMIIEDVSQEVPDKDRVRFPILLSENLTSVIAIPLWFEGELWGVLLLGQRNGKALPAHYQTIDITGRLSVFSEEM</sequence>
<evidence type="ECO:0000313" key="3">
    <source>
        <dbReference type="Proteomes" id="UP000242694"/>
    </source>
</evidence>
<keyword evidence="3" id="KW-1185">Reference proteome</keyword>
<proteinExistence type="predicted"/>
<dbReference type="EMBL" id="PZDI01000016">
    <property type="protein sequence ID" value="PTH18467.1"/>
    <property type="molecule type" value="Genomic_DNA"/>
</dbReference>
<dbReference type="InterPro" id="IPR003018">
    <property type="entry name" value="GAF"/>
</dbReference>
<dbReference type="InterPro" id="IPR029016">
    <property type="entry name" value="GAF-like_dom_sf"/>
</dbReference>
<protein>
    <recommendedName>
        <fullName evidence="1">GAF domain-containing protein</fullName>
    </recommendedName>
</protein>
<feature type="domain" description="GAF" evidence="1">
    <location>
        <begin position="60"/>
        <end position="130"/>
    </location>
</feature>
<organism evidence="2 3">
    <name type="scientific">Staphylococcus auricularis</name>
    <dbReference type="NCBI Taxonomy" id="29379"/>
    <lineage>
        <taxon>Bacteria</taxon>
        <taxon>Bacillati</taxon>
        <taxon>Bacillota</taxon>
        <taxon>Bacilli</taxon>
        <taxon>Bacillales</taxon>
        <taxon>Staphylococcaceae</taxon>
        <taxon>Staphylococcus</taxon>
    </lineage>
</organism>
<evidence type="ECO:0000259" key="1">
    <source>
        <dbReference type="Pfam" id="PF13185"/>
    </source>
</evidence>
<dbReference type="SUPFAM" id="SSF55781">
    <property type="entry name" value="GAF domain-like"/>
    <property type="match status" value="1"/>
</dbReference>
<dbReference type="NCBIfam" id="NF038250">
    <property type="entry name" value="nitrate_NreA"/>
    <property type="match status" value="1"/>
</dbReference>
<comment type="caution">
    <text evidence="2">The sequence shown here is derived from an EMBL/GenBank/DDBJ whole genome shotgun (WGS) entry which is preliminary data.</text>
</comment>
<dbReference type="RefSeq" id="WP_107393136.1">
    <property type="nucleotide sequence ID" value="NZ_JALKTO010000005.1"/>
</dbReference>
<dbReference type="Gene3D" id="3.30.450.40">
    <property type="match status" value="1"/>
</dbReference>
<dbReference type="Proteomes" id="UP000242694">
    <property type="component" value="Unassembled WGS sequence"/>
</dbReference>
<reference evidence="2 3" key="1">
    <citation type="journal article" date="2016" name="Front. Microbiol.">
        <title>Comprehensive Phylogenetic Analysis of Bovine Non-aureus Staphylococci Species Based on Whole-Genome Sequencing.</title>
        <authorList>
            <person name="Naushad S."/>
            <person name="Barkema H.W."/>
            <person name="Luby C."/>
            <person name="Condas L.A."/>
            <person name="Nobrega D.B."/>
            <person name="Carson D.A."/>
            <person name="De Buck J."/>
        </authorList>
    </citation>
    <scope>NUCLEOTIDE SEQUENCE [LARGE SCALE GENOMIC DNA]</scope>
    <source>
        <strain evidence="2 3">SNUC 993</strain>
    </source>
</reference>